<feature type="non-terminal residue" evidence="4">
    <location>
        <position position="1"/>
    </location>
</feature>
<gene>
    <name evidence="4" type="ORF">BRAFLDRAFT_219074</name>
</gene>
<dbReference type="PROSITE" id="PS50245">
    <property type="entry name" value="CAP_GLY_2"/>
    <property type="match status" value="2"/>
</dbReference>
<evidence type="ECO:0000313" key="4">
    <source>
        <dbReference type="EMBL" id="EEN52704.1"/>
    </source>
</evidence>
<feature type="domain" description="CAP-Gly" evidence="3">
    <location>
        <begin position="19"/>
        <end position="61"/>
    </location>
</feature>
<dbReference type="SUPFAM" id="SSF74924">
    <property type="entry name" value="Cap-Gly domain"/>
    <property type="match status" value="2"/>
</dbReference>
<evidence type="ECO:0000259" key="3">
    <source>
        <dbReference type="PROSITE" id="PS50245"/>
    </source>
</evidence>
<dbReference type="InParanoid" id="C3Z491"/>
<accession>C3Z491</accession>
<keyword evidence="1" id="KW-0175">Coiled coil</keyword>
<feature type="coiled-coil region" evidence="1">
    <location>
        <begin position="269"/>
        <end position="296"/>
    </location>
</feature>
<sequence>IGDRAYVAGTKAGYIQFIGETQFAPGEWVGIVLDDPVGKNDGSVAGVRYFQCTPQHGVFSRAAKLTRQPAAAGATAGVPSAAAARSRASSSASTRGAGDTVNGLKQRLAGSSVGTLTPSVSMTSLVDIGKKAEELFSLGDRVLVSGTKAGLVRYLGTTDFAKGEWVGVELEEEQGKNDGSVAGKRYFTCTAKFGLFAPVHKVQPLGEGEPVPKATPKQASVPGRVGTRSGSSSSISSISSNISSASGYGRHSELRAAARKTRASTGSSTHAMQEALKEKQQHVEQLLAERDMERAEVARSASAVLESQTQLDSLRADHEKYVRESEINVEKLRAMVEGADKEKMELVNQLEEERRKVEDLTFRIEEQTISSGDLETQSREEHERLKLVEAALIQERRRAEKLQEELEDTRVMGT</sequence>
<dbReference type="Pfam" id="PF01302">
    <property type="entry name" value="CAP_GLY"/>
    <property type="match status" value="2"/>
</dbReference>
<dbReference type="eggNOG" id="KOG4568">
    <property type="taxonomic scope" value="Eukaryota"/>
</dbReference>
<dbReference type="AlphaFoldDB" id="C3Z491"/>
<dbReference type="PANTHER" id="PTHR18916">
    <property type="entry name" value="DYNACTIN 1-RELATED MICROTUBULE-BINDING"/>
    <property type="match status" value="1"/>
</dbReference>
<protein>
    <recommendedName>
        <fullName evidence="3">CAP-Gly domain-containing protein</fullName>
    </recommendedName>
</protein>
<evidence type="ECO:0000256" key="1">
    <source>
        <dbReference type="SAM" id="Coils"/>
    </source>
</evidence>
<dbReference type="EMBL" id="GG666578">
    <property type="protein sequence ID" value="EEN52704.1"/>
    <property type="molecule type" value="Genomic_DNA"/>
</dbReference>
<dbReference type="Gene3D" id="2.30.30.190">
    <property type="entry name" value="CAP Gly-rich-like domain"/>
    <property type="match status" value="2"/>
</dbReference>
<dbReference type="SMART" id="SM01052">
    <property type="entry name" value="CAP_GLY"/>
    <property type="match status" value="2"/>
</dbReference>
<evidence type="ECO:0000256" key="2">
    <source>
        <dbReference type="SAM" id="MobiDB-lite"/>
    </source>
</evidence>
<proteinExistence type="predicted"/>
<feature type="compositionally biased region" description="Low complexity" evidence="2">
    <location>
        <begin position="229"/>
        <end position="246"/>
    </location>
</feature>
<organism>
    <name type="scientific">Branchiostoma floridae</name>
    <name type="common">Florida lancelet</name>
    <name type="synonym">Amphioxus</name>
    <dbReference type="NCBI Taxonomy" id="7739"/>
    <lineage>
        <taxon>Eukaryota</taxon>
        <taxon>Metazoa</taxon>
        <taxon>Chordata</taxon>
        <taxon>Cephalochordata</taxon>
        <taxon>Leptocardii</taxon>
        <taxon>Amphioxiformes</taxon>
        <taxon>Branchiostomatidae</taxon>
        <taxon>Branchiostoma</taxon>
    </lineage>
</organism>
<name>C3Z491_BRAFL</name>
<dbReference type="InterPro" id="IPR036859">
    <property type="entry name" value="CAP-Gly_dom_sf"/>
</dbReference>
<dbReference type="PANTHER" id="PTHR18916:SF93">
    <property type="entry name" value="RESTIN HOMOLOG"/>
    <property type="match status" value="1"/>
</dbReference>
<feature type="region of interest" description="Disordered" evidence="2">
    <location>
        <begin position="207"/>
        <end position="252"/>
    </location>
</feature>
<dbReference type="PROSITE" id="PS00845">
    <property type="entry name" value="CAP_GLY_1"/>
    <property type="match status" value="2"/>
</dbReference>
<feature type="domain" description="CAP-Gly" evidence="3">
    <location>
        <begin position="156"/>
        <end position="198"/>
    </location>
</feature>
<dbReference type="InterPro" id="IPR000938">
    <property type="entry name" value="CAP-Gly_domain"/>
</dbReference>
<reference evidence="4" key="1">
    <citation type="journal article" date="2008" name="Nature">
        <title>The amphioxus genome and the evolution of the chordate karyotype.</title>
        <authorList>
            <consortium name="US DOE Joint Genome Institute (JGI-PGF)"/>
            <person name="Putnam N.H."/>
            <person name="Butts T."/>
            <person name="Ferrier D.E.K."/>
            <person name="Furlong R.F."/>
            <person name="Hellsten U."/>
            <person name="Kawashima T."/>
            <person name="Robinson-Rechavi M."/>
            <person name="Shoguchi E."/>
            <person name="Terry A."/>
            <person name="Yu J.-K."/>
            <person name="Benito-Gutierrez E.L."/>
            <person name="Dubchak I."/>
            <person name="Garcia-Fernandez J."/>
            <person name="Gibson-Brown J.J."/>
            <person name="Grigoriev I.V."/>
            <person name="Horton A.C."/>
            <person name="de Jong P.J."/>
            <person name="Jurka J."/>
            <person name="Kapitonov V.V."/>
            <person name="Kohara Y."/>
            <person name="Kuroki Y."/>
            <person name="Lindquist E."/>
            <person name="Lucas S."/>
            <person name="Osoegawa K."/>
            <person name="Pennacchio L.A."/>
            <person name="Salamov A.A."/>
            <person name="Satou Y."/>
            <person name="Sauka-Spengler T."/>
            <person name="Schmutz J."/>
            <person name="Shin-I T."/>
            <person name="Toyoda A."/>
            <person name="Bronner-Fraser M."/>
            <person name="Fujiyama A."/>
            <person name="Holland L.Z."/>
            <person name="Holland P.W.H."/>
            <person name="Satoh N."/>
            <person name="Rokhsar D.S."/>
        </authorList>
    </citation>
    <scope>NUCLEOTIDE SEQUENCE [LARGE SCALE GENOMIC DNA]</scope>
    <source>
        <strain evidence="4">S238N-H82</strain>
        <tissue evidence="4">Testes</tissue>
    </source>
</reference>
<feature type="coiled-coil region" evidence="1">
    <location>
        <begin position="322"/>
        <end position="412"/>
    </location>
</feature>
<dbReference type="STRING" id="7739.C3Z491"/>